<organism evidence="8 9">
    <name type="scientific">Chironomus riparius</name>
    <dbReference type="NCBI Taxonomy" id="315576"/>
    <lineage>
        <taxon>Eukaryota</taxon>
        <taxon>Metazoa</taxon>
        <taxon>Ecdysozoa</taxon>
        <taxon>Arthropoda</taxon>
        <taxon>Hexapoda</taxon>
        <taxon>Insecta</taxon>
        <taxon>Pterygota</taxon>
        <taxon>Neoptera</taxon>
        <taxon>Endopterygota</taxon>
        <taxon>Diptera</taxon>
        <taxon>Nematocera</taxon>
        <taxon>Chironomoidea</taxon>
        <taxon>Chironomidae</taxon>
        <taxon>Chironominae</taxon>
        <taxon>Chironomus</taxon>
    </lineage>
</organism>
<feature type="signal peptide" evidence="6">
    <location>
        <begin position="1"/>
        <end position="18"/>
    </location>
</feature>
<evidence type="ECO:0000313" key="8">
    <source>
        <dbReference type="EMBL" id="CAG9810265.1"/>
    </source>
</evidence>
<evidence type="ECO:0000256" key="1">
    <source>
        <dbReference type="ARBA" id="ARBA00022669"/>
    </source>
</evidence>
<evidence type="ECO:0000256" key="3">
    <source>
        <dbReference type="ARBA" id="ARBA00022737"/>
    </source>
</evidence>
<evidence type="ECO:0000259" key="7">
    <source>
        <dbReference type="PROSITE" id="PS50940"/>
    </source>
</evidence>
<gene>
    <name evidence="8" type="ORF">CHIRRI_LOCUS13082</name>
</gene>
<dbReference type="PANTHER" id="PTHR23301:SF0">
    <property type="entry name" value="CHITIN-BINDING TYPE-2 DOMAIN-CONTAINING PROTEIN-RELATED"/>
    <property type="match status" value="1"/>
</dbReference>
<dbReference type="InterPro" id="IPR016186">
    <property type="entry name" value="C-type_lectin-like/link_sf"/>
</dbReference>
<dbReference type="AlphaFoldDB" id="A0A9N9S6I0"/>
<keyword evidence="3" id="KW-0677">Repeat</keyword>
<name>A0A9N9S6I0_9DIPT</name>
<keyword evidence="4" id="KW-1015">Disulfide bond</keyword>
<keyword evidence="2 6" id="KW-0732">Signal</keyword>
<dbReference type="SUPFAM" id="SSF57625">
    <property type="entry name" value="Invertebrate chitin-binding proteins"/>
    <property type="match status" value="2"/>
</dbReference>
<dbReference type="InterPro" id="IPR016187">
    <property type="entry name" value="CTDL_fold"/>
</dbReference>
<keyword evidence="5" id="KW-0325">Glycoprotein</keyword>
<dbReference type="PANTHER" id="PTHR23301">
    <property type="entry name" value="CHITIN BINDING PERITROPHIN-A"/>
    <property type="match status" value="1"/>
</dbReference>
<proteinExistence type="predicted"/>
<protein>
    <recommendedName>
        <fullName evidence="7">Chitin-binding type-2 domain-containing protein</fullName>
    </recommendedName>
</protein>
<dbReference type="Pfam" id="PF01607">
    <property type="entry name" value="CBM_14"/>
    <property type="match status" value="2"/>
</dbReference>
<dbReference type="OrthoDB" id="6020543at2759"/>
<feature type="domain" description="Chitin-binding type-2" evidence="7">
    <location>
        <begin position="71"/>
        <end position="131"/>
    </location>
</feature>
<keyword evidence="1" id="KW-0147">Chitin-binding</keyword>
<dbReference type="GO" id="GO:0008061">
    <property type="term" value="F:chitin binding"/>
    <property type="evidence" value="ECO:0007669"/>
    <property type="project" value="UniProtKB-KW"/>
</dbReference>
<reference evidence="8" key="1">
    <citation type="submission" date="2022-01" db="EMBL/GenBank/DDBJ databases">
        <authorList>
            <person name="King R."/>
        </authorList>
    </citation>
    <scope>NUCLEOTIDE SEQUENCE</scope>
</reference>
<evidence type="ECO:0000256" key="2">
    <source>
        <dbReference type="ARBA" id="ARBA00022729"/>
    </source>
</evidence>
<dbReference type="CDD" id="cd00037">
    <property type="entry name" value="CLECT"/>
    <property type="match status" value="1"/>
</dbReference>
<evidence type="ECO:0000256" key="4">
    <source>
        <dbReference type="ARBA" id="ARBA00023157"/>
    </source>
</evidence>
<dbReference type="InterPro" id="IPR036508">
    <property type="entry name" value="Chitin-bd_dom_sf"/>
</dbReference>
<feature type="chain" id="PRO_5040249976" description="Chitin-binding type-2 domain-containing protein" evidence="6">
    <location>
        <begin position="19"/>
        <end position="481"/>
    </location>
</feature>
<dbReference type="EMBL" id="OU895880">
    <property type="protein sequence ID" value="CAG9810265.1"/>
    <property type="molecule type" value="Genomic_DNA"/>
</dbReference>
<accession>A0A9N9S6I0</accession>
<evidence type="ECO:0000313" key="9">
    <source>
        <dbReference type="Proteomes" id="UP001153620"/>
    </source>
</evidence>
<evidence type="ECO:0000256" key="6">
    <source>
        <dbReference type="SAM" id="SignalP"/>
    </source>
</evidence>
<evidence type="ECO:0000256" key="5">
    <source>
        <dbReference type="ARBA" id="ARBA00023180"/>
    </source>
</evidence>
<dbReference type="GO" id="GO:0005576">
    <property type="term" value="C:extracellular region"/>
    <property type="evidence" value="ECO:0007669"/>
    <property type="project" value="InterPro"/>
</dbReference>
<dbReference type="SUPFAM" id="SSF56436">
    <property type="entry name" value="C-type lectin-like"/>
    <property type="match status" value="2"/>
</dbReference>
<dbReference type="Gene3D" id="2.170.140.10">
    <property type="entry name" value="Chitin binding domain"/>
    <property type="match status" value="2"/>
</dbReference>
<keyword evidence="9" id="KW-1185">Reference proteome</keyword>
<dbReference type="Proteomes" id="UP001153620">
    <property type="component" value="Chromosome 4"/>
</dbReference>
<dbReference type="PROSITE" id="PS50940">
    <property type="entry name" value="CHIT_BIND_II"/>
    <property type="match status" value="1"/>
</dbReference>
<reference evidence="8" key="2">
    <citation type="submission" date="2022-10" db="EMBL/GenBank/DDBJ databases">
        <authorList>
            <consortium name="ENA_rothamsted_submissions"/>
            <consortium name="culmorum"/>
            <person name="King R."/>
        </authorList>
    </citation>
    <scope>NUCLEOTIDE SEQUENCE</scope>
</reference>
<dbReference type="Gene3D" id="3.10.100.10">
    <property type="entry name" value="Mannose-Binding Protein A, subunit A"/>
    <property type="match status" value="2"/>
</dbReference>
<dbReference type="InterPro" id="IPR002557">
    <property type="entry name" value="Chitin-bd_dom"/>
</dbReference>
<sequence length="481" mass="54452">MQFTSYLLILQLLHLISASSPVDKFPDPYDCNSFVTYHGKEKEVWSCAAGLHFSPTKFECVSPGEAKCHRDYWCPEVDDVKSPVFVADPVDCKVYYHCSYGTPIRKVCEADLWWDIVNKACTSKEFVTCDKRAIINPNNFKFYDGSTVKMSEVAALKKPESSFTTQTEASPRKVIQTVTSAQKPKIEVCSQKKDLFDGPNYLKSVCLVHAASTYDAAKEKCTSYNMNLFIIDDFTVETQFYDAVTVLLASYPRGSVWINGKRDGHAKKFKVFNADGSIDGPLSKEVTLYSRFIAGNCLKFSGAYGPYQAQPGPCTDALWFICEHHKRTEIQPLLDTTPCLHKRDLRFGGNYIKSMCMINVAYTYDEGRRACAKNGMNLFIFDDKVVEEAFHEVAEDVMKTIAGGYLWINGIRDLVTNQWNVFSANRTIQGQLYKDIEWVNKDAIRGKTNGECLRYSGQYGPYQALGVACTEKSWIVCEYYE</sequence>
<dbReference type="InterPro" id="IPR051940">
    <property type="entry name" value="Chitin_bind-dev_reg"/>
</dbReference>
<dbReference type="SMART" id="SM00494">
    <property type="entry name" value="ChtBD2"/>
    <property type="match status" value="2"/>
</dbReference>